<name>A0A061DBB8_BABBI</name>
<reference evidence="4" key="1">
    <citation type="journal article" date="2014" name="Nucleic Acids Res.">
        <title>The evolutionary dynamics of variant antigen genes in Babesia reveal a history of genomic innovation underlying host-parasite interaction.</title>
        <authorList>
            <person name="Jackson A.P."/>
            <person name="Otto T.D."/>
            <person name="Darby A."/>
            <person name="Ramaprasad A."/>
            <person name="Xia D."/>
            <person name="Echaide I.E."/>
            <person name="Farber M."/>
            <person name="Gahlot S."/>
            <person name="Gamble J."/>
            <person name="Gupta D."/>
            <person name="Gupta Y."/>
            <person name="Jackson L."/>
            <person name="Malandrin L."/>
            <person name="Malas T.B."/>
            <person name="Moussa E."/>
            <person name="Nair M."/>
            <person name="Reid A.J."/>
            <person name="Sanders M."/>
            <person name="Sharma J."/>
            <person name="Tracey A."/>
            <person name="Quail M.A."/>
            <person name="Weir W."/>
            <person name="Wastling J.M."/>
            <person name="Hall N."/>
            <person name="Willadsen P."/>
            <person name="Lingelbach K."/>
            <person name="Shiels B."/>
            <person name="Tait A."/>
            <person name="Berriman M."/>
            <person name="Allred D.R."/>
            <person name="Pain A."/>
        </authorList>
    </citation>
    <scope>NUCLEOTIDE SEQUENCE [LARGE SCALE GENOMIC DNA]</scope>
    <source>
        <strain evidence="4">Bond</strain>
    </source>
</reference>
<sequence>MRSFGVLLAGLALVCAASGCEAYSLHSSSASLMEFPLFKKSATKTEDKAKDKSGGKKKRGLWSKLRGSVKRKREAQQPAEDSDDENPEEFKKKRKQSWIERRKHKRQKRTHKERKTDDSRVDESSSDEEEHGHQRHHKDVTDEIHEHIEEDQREPSHVEPEVKEALRTISSTVKRSLISSIADDIDHAWNKLLGRHRK</sequence>
<evidence type="ECO:0000313" key="4">
    <source>
        <dbReference type="Proteomes" id="UP000033188"/>
    </source>
</evidence>
<dbReference type="VEuPathDB" id="PiroplasmaDB:BBBOND_0311700"/>
<evidence type="ECO:0000256" key="2">
    <source>
        <dbReference type="SAM" id="SignalP"/>
    </source>
</evidence>
<evidence type="ECO:0000256" key="1">
    <source>
        <dbReference type="SAM" id="MobiDB-lite"/>
    </source>
</evidence>
<evidence type="ECO:0000313" key="3">
    <source>
        <dbReference type="EMBL" id="CDR97267.1"/>
    </source>
</evidence>
<accession>A0A061DBB8</accession>
<keyword evidence="4" id="KW-1185">Reference proteome</keyword>
<dbReference type="RefSeq" id="XP_012769453.1">
    <property type="nucleotide sequence ID" value="XM_012913999.1"/>
</dbReference>
<dbReference type="OrthoDB" id="10506204at2759"/>
<dbReference type="GeneID" id="24565808"/>
<feature type="compositionally biased region" description="Basic and acidic residues" evidence="1">
    <location>
        <begin position="114"/>
        <end position="123"/>
    </location>
</feature>
<feature type="chain" id="PRO_5001600229" evidence="2">
    <location>
        <begin position="23"/>
        <end position="198"/>
    </location>
</feature>
<feature type="compositionally biased region" description="Basic residues" evidence="1">
    <location>
        <begin position="55"/>
        <end position="73"/>
    </location>
</feature>
<feature type="compositionally biased region" description="Basic and acidic residues" evidence="1">
    <location>
        <begin position="43"/>
        <end position="54"/>
    </location>
</feature>
<keyword evidence="2" id="KW-0732">Signal</keyword>
<protein>
    <submittedName>
        <fullName evidence="3">Uncharacterized protein</fullName>
    </submittedName>
</protein>
<proteinExistence type="predicted"/>
<dbReference type="EMBL" id="LK391709">
    <property type="protein sequence ID" value="CDR97267.1"/>
    <property type="molecule type" value="Genomic_DNA"/>
</dbReference>
<organism evidence="3 4">
    <name type="scientific">Babesia bigemina</name>
    <dbReference type="NCBI Taxonomy" id="5866"/>
    <lineage>
        <taxon>Eukaryota</taxon>
        <taxon>Sar</taxon>
        <taxon>Alveolata</taxon>
        <taxon>Apicomplexa</taxon>
        <taxon>Aconoidasida</taxon>
        <taxon>Piroplasmida</taxon>
        <taxon>Babesiidae</taxon>
        <taxon>Babesia</taxon>
    </lineage>
</organism>
<gene>
    <name evidence="3" type="ORF">BBBOND_0311700</name>
</gene>
<dbReference type="AlphaFoldDB" id="A0A061DBB8"/>
<dbReference type="PROSITE" id="PS51257">
    <property type="entry name" value="PROKAR_LIPOPROTEIN"/>
    <property type="match status" value="1"/>
</dbReference>
<dbReference type="Proteomes" id="UP000033188">
    <property type="component" value="Chromosome 3"/>
</dbReference>
<feature type="signal peptide" evidence="2">
    <location>
        <begin position="1"/>
        <end position="22"/>
    </location>
</feature>
<feature type="compositionally biased region" description="Basic residues" evidence="1">
    <location>
        <begin position="92"/>
        <end position="113"/>
    </location>
</feature>
<feature type="compositionally biased region" description="Basic and acidic residues" evidence="1">
    <location>
        <begin position="139"/>
        <end position="162"/>
    </location>
</feature>
<dbReference type="KEGG" id="bbig:BBBOND_0311700"/>
<feature type="region of interest" description="Disordered" evidence="1">
    <location>
        <begin position="40"/>
        <end position="162"/>
    </location>
</feature>